<reference evidence="2 3" key="1">
    <citation type="submission" date="2017-05" db="EMBL/GenBank/DDBJ databases">
        <title>Acinetobacter populi ANC 5415 (= PBJ7), whole genome shotgun sequencing project.</title>
        <authorList>
            <person name="Nemec A."/>
            <person name="Radolfova-Krizova L."/>
        </authorList>
    </citation>
    <scope>NUCLEOTIDE SEQUENCE [LARGE SCALE GENOMIC DNA]</scope>
    <source>
        <strain evidence="2 3">PBJ7</strain>
    </source>
</reference>
<comment type="caution">
    <text evidence="2">The sequence shown here is derived from an EMBL/GenBank/DDBJ whole genome shotgun (WGS) entry which is preliminary data.</text>
</comment>
<keyword evidence="3" id="KW-1185">Reference proteome</keyword>
<proteinExistence type="predicted"/>
<evidence type="ECO:0000313" key="3">
    <source>
        <dbReference type="Proteomes" id="UP000196536"/>
    </source>
</evidence>
<feature type="transmembrane region" description="Helical" evidence="1">
    <location>
        <begin position="72"/>
        <end position="92"/>
    </location>
</feature>
<evidence type="ECO:0000256" key="1">
    <source>
        <dbReference type="SAM" id="Phobius"/>
    </source>
</evidence>
<dbReference type="RefSeq" id="WP_087620064.1">
    <property type="nucleotide sequence ID" value="NZ_NEXX01000002.1"/>
</dbReference>
<gene>
    <name evidence="2" type="ORF">CAP51_07120</name>
</gene>
<feature type="transmembrane region" description="Helical" evidence="1">
    <location>
        <begin position="12"/>
        <end position="29"/>
    </location>
</feature>
<dbReference type="AlphaFoldDB" id="A0A1Z9YZ84"/>
<feature type="transmembrane region" description="Helical" evidence="1">
    <location>
        <begin position="41"/>
        <end position="60"/>
    </location>
</feature>
<organism evidence="2 3">
    <name type="scientific">Acinetobacter populi</name>
    <dbReference type="NCBI Taxonomy" id="1582270"/>
    <lineage>
        <taxon>Bacteria</taxon>
        <taxon>Pseudomonadati</taxon>
        <taxon>Pseudomonadota</taxon>
        <taxon>Gammaproteobacteria</taxon>
        <taxon>Moraxellales</taxon>
        <taxon>Moraxellaceae</taxon>
        <taxon>Acinetobacter</taxon>
    </lineage>
</organism>
<accession>A0A1Z9YZ84</accession>
<sequence>MNLNYYIKNTITSFLGLCILATIVNYVIFDPTQQQLEHIGTIIGVIVIFLGIMGIGYINAKSAPENKVKQHLFLHLALIIFLFSTDLIFGQSGFIVDILRNMSYFIALELGSYLYFKRNRQKLLLN</sequence>
<dbReference type="EMBL" id="NEXX01000002">
    <property type="protein sequence ID" value="OUY07514.1"/>
    <property type="molecule type" value="Genomic_DNA"/>
</dbReference>
<keyword evidence="1" id="KW-0472">Membrane</keyword>
<keyword evidence="1" id="KW-1133">Transmembrane helix</keyword>
<keyword evidence="1" id="KW-0812">Transmembrane</keyword>
<name>A0A1Z9YZ84_9GAMM</name>
<evidence type="ECO:0000313" key="2">
    <source>
        <dbReference type="EMBL" id="OUY07514.1"/>
    </source>
</evidence>
<protein>
    <submittedName>
        <fullName evidence="2">Uncharacterized protein</fullName>
    </submittedName>
</protein>
<dbReference type="OrthoDB" id="6691683at2"/>
<dbReference type="Proteomes" id="UP000196536">
    <property type="component" value="Unassembled WGS sequence"/>
</dbReference>